<dbReference type="EMBL" id="QLTW01000071">
    <property type="protein sequence ID" value="MBT9145297.1"/>
    <property type="molecule type" value="Genomic_DNA"/>
</dbReference>
<protein>
    <submittedName>
        <fullName evidence="14">Cyclic nucleotide-gated potassium channel</fullName>
    </submittedName>
</protein>
<comment type="caution">
    <text evidence="14">The sequence shown here is derived from an EMBL/GenBank/DDBJ whole genome shotgun (WGS) entry which is preliminary data.</text>
</comment>
<feature type="transmembrane region" description="Helical" evidence="12">
    <location>
        <begin position="125"/>
        <end position="144"/>
    </location>
</feature>
<evidence type="ECO:0000313" key="14">
    <source>
        <dbReference type="EMBL" id="MBT9145297.1"/>
    </source>
</evidence>
<gene>
    <name evidence="14" type="ORF">DDT42_01167</name>
</gene>
<evidence type="ECO:0000256" key="2">
    <source>
        <dbReference type="ARBA" id="ARBA00022448"/>
    </source>
</evidence>
<keyword evidence="10 12" id="KW-0472">Membrane</keyword>
<evidence type="ECO:0000313" key="15">
    <source>
        <dbReference type="Proteomes" id="UP000811545"/>
    </source>
</evidence>
<keyword evidence="11 14" id="KW-0407">Ion channel</keyword>
<feature type="transmembrane region" description="Helical" evidence="12">
    <location>
        <begin position="89"/>
        <end position="110"/>
    </location>
</feature>
<dbReference type="GO" id="GO:0001508">
    <property type="term" value="P:action potential"/>
    <property type="evidence" value="ECO:0007669"/>
    <property type="project" value="TreeGrafter"/>
</dbReference>
<evidence type="ECO:0000256" key="8">
    <source>
        <dbReference type="ARBA" id="ARBA00022989"/>
    </source>
</evidence>
<keyword evidence="2" id="KW-0813">Transport</keyword>
<evidence type="ECO:0000256" key="1">
    <source>
        <dbReference type="ARBA" id="ARBA00004141"/>
    </source>
</evidence>
<dbReference type="InterPro" id="IPR027359">
    <property type="entry name" value="Volt_channel_dom_sf"/>
</dbReference>
<dbReference type="PRINTS" id="PR00169">
    <property type="entry name" value="KCHANNEL"/>
</dbReference>
<sequence length="182" mass="21190">MELTLRICVSNYCTNQCDSTIYIKRLFNPLIFLDLLAVLSFFLPMIIPLDLRFLRIFRLLRLLRSFKIGRYSESLNALVNVLKNEKEELLVIILTIFSLLITASSLMYYVEHNAQPEVFTSIPSALWWGIITLTTVGYGDISYYRPGKISGSPYCLTWYWHVCPAYWRNRFWVYGGTSTTQG</sequence>
<evidence type="ECO:0000256" key="11">
    <source>
        <dbReference type="ARBA" id="ARBA00023303"/>
    </source>
</evidence>
<dbReference type="SUPFAM" id="SSF81324">
    <property type="entry name" value="Voltage-gated potassium channels"/>
    <property type="match status" value="1"/>
</dbReference>
<name>A0A9E2BI46_PSYF1</name>
<evidence type="ECO:0000256" key="7">
    <source>
        <dbReference type="ARBA" id="ARBA00022958"/>
    </source>
</evidence>
<proteinExistence type="predicted"/>
<evidence type="ECO:0000256" key="3">
    <source>
        <dbReference type="ARBA" id="ARBA00022538"/>
    </source>
</evidence>
<organism evidence="14 15">
    <name type="scientific">Psychracetigena formicireducens</name>
    <dbReference type="NCBI Taxonomy" id="2986056"/>
    <lineage>
        <taxon>Bacteria</taxon>
        <taxon>Bacillati</taxon>
        <taxon>Candidatus Lithacetigenota</taxon>
        <taxon>Candidatus Psychracetigena</taxon>
    </lineage>
</organism>
<dbReference type="AlphaFoldDB" id="A0A9E2BI46"/>
<dbReference type="InterPro" id="IPR005821">
    <property type="entry name" value="Ion_trans_dom"/>
</dbReference>
<evidence type="ECO:0000256" key="6">
    <source>
        <dbReference type="ARBA" id="ARBA00022882"/>
    </source>
</evidence>
<keyword evidence="5" id="KW-0631">Potassium channel</keyword>
<keyword evidence="3" id="KW-0633">Potassium transport</keyword>
<evidence type="ECO:0000256" key="9">
    <source>
        <dbReference type="ARBA" id="ARBA00023065"/>
    </source>
</evidence>
<evidence type="ECO:0000259" key="13">
    <source>
        <dbReference type="Pfam" id="PF00520"/>
    </source>
</evidence>
<evidence type="ECO:0000256" key="10">
    <source>
        <dbReference type="ARBA" id="ARBA00023136"/>
    </source>
</evidence>
<keyword evidence="9" id="KW-0406">Ion transport</keyword>
<reference evidence="14 15" key="1">
    <citation type="journal article" date="2021" name="bioRxiv">
        <title>Unique metabolic strategies in Hadean analogues reveal hints for primordial physiology.</title>
        <authorList>
            <person name="Nobu M.K."/>
            <person name="Nakai R."/>
            <person name="Tamazawa S."/>
            <person name="Mori H."/>
            <person name="Toyoda A."/>
            <person name="Ijiri A."/>
            <person name="Suzuki S."/>
            <person name="Kurokawa K."/>
            <person name="Kamagata Y."/>
            <person name="Tamaki H."/>
        </authorList>
    </citation>
    <scope>NUCLEOTIDE SEQUENCE [LARGE SCALE GENOMIC DNA]</scope>
    <source>
        <strain evidence="14">BS525</strain>
    </source>
</reference>
<dbReference type="InterPro" id="IPR028325">
    <property type="entry name" value="VG_K_chnl"/>
</dbReference>
<feature type="domain" description="Ion transport" evidence="13">
    <location>
        <begin position="28"/>
        <end position="145"/>
    </location>
</feature>
<comment type="subcellular location">
    <subcellularLocation>
        <location evidence="1">Membrane</location>
        <topology evidence="1">Multi-pass membrane protein</topology>
    </subcellularLocation>
</comment>
<keyword evidence="4 12" id="KW-0812">Transmembrane</keyword>
<evidence type="ECO:0000256" key="4">
    <source>
        <dbReference type="ARBA" id="ARBA00022692"/>
    </source>
</evidence>
<evidence type="ECO:0000256" key="12">
    <source>
        <dbReference type="SAM" id="Phobius"/>
    </source>
</evidence>
<dbReference type="PANTHER" id="PTHR11537">
    <property type="entry name" value="VOLTAGE-GATED POTASSIUM CHANNEL"/>
    <property type="match status" value="1"/>
</dbReference>
<dbReference type="GO" id="GO:0005249">
    <property type="term" value="F:voltage-gated potassium channel activity"/>
    <property type="evidence" value="ECO:0007669"/>
    <property type="project" value="InterPro"/>
</dbReference>
<dbReference type="Gene3D" id="1.20.120.350">
    <property type="entry name" value="Voltage-gated potassium channels. Chain C"/>
    <property type="match status" value="1"/>
</dbReference>
<keyword evidence="7" id="KW-0630">Potassium</keyword>
<dbReference type="Pfam" id="PF00520">
    <property type="entry name" value="Ion_trans"/>
    <property type="match status" value="1"/>
</dbReference>
<dbReference type="Gene3D" id="1.10.287.70">
    <property type="match status" value="1"/>
</dbReference>
<accession>A0A9E2BI46</accession>
<dbReference type="Proteomes" id="UP000811545">
    <property type="component" value="Unassembled WGS sequence"/>
</dbReference>
<feature type="transmembrane region" description="Helical" evidence="12">
    <location>
        <begin position="30"/>
        <end position="54"/>
    </location>
</feature>
<keyword evidence="8 12" id="KW-1133">Transmembrane helix</keyword>
<dbReference type="GO" id="GO:0008076">
    <property type="term" value="C:voltage-gated potassium channel complex"/>
    <property type="evidence" value="ECO:0007669"/>
    <property type="project" value="InterPro"/>
</dbReference>
<keyword evidence="6" id="KW-0851">Voltage-gated channel</keyword>
<evidence type="ECO:0000256" key="5">
    <source>
        <dbReference type="ARBA" id="ARBA00022826"/>
    </source>
</evidence>
<dbReference type="PANTHER" id="PTHR11537:SF254">
    <property type="entry name" value="POTASSIUM VOLTAGE-GATED CHANNEL PROTEIN SHAB"/>
    <property type="match status" value="1"/>
</dbReference>